<accession>A0ABP9QDN7</accession>
<dbReference type="InterPro" id="IPR013559">
    <property type="entry name" value="YheO"/>
</dbReference>
<proteinExistence type="predicted"/>
<dbReference type="RefSeq" id="WP_185060391.1">
    <property type="nucleotide sequence ID" value="NZ_BAABJP010000020.1"/>
</dbReference>
<dbReference type="Pfam" id="PF13309">
    <property type="entry name" value="HTH_22"/>
    <property type="match status" value="1"/>
</dbReference>
<reference evidence="4" key="1">
    <citation type="journal article" date="2019" name="Int. J. Syst. Evol. Microbiol.">
        <title>The Global Catalogue of Microorganisms (GCM) 10K type strain sequencing project: providing services to taxonomists for standard genome sequencing and annotation.</title>
        <authorList>
            <consortium name="The Broad Institute Genomics Platform"/>
            <consortium name="The Broad Institute Genome Sequencing Center for Infectious Disease"/>
            <person name="Wu L."/>
            <person name="Ma J."/>
        </authorList>
    </citation>
    <scope>NUCLEOTIDE SEQUENCE [LARGE SCALE GENOMIC DNA]</scope>
    <source>
        <strain evidence="4">JCM 18303</strain>
    </source>
</reference>
<dbReference type="Proteomes" id="UP001428817">
    <property type="component" value="Unassembled WGS sequence"/>
</dbReference>
<gene>
    <name evidence="3" type="ORF">GCM10023321_42420</name>
</gene>
<organism evidence="3 4">
    <name type="scientific">Pseudonocardia eucalypti</name>
    <dbReference type="NCBI Taxonomy" id="648755"/>
    <lineage>
        <taxon>Bacteria</taxon>
        <taxon>Bacillati</taxon>
        <taxon>Actinomycetota</taxon>
        <taxon>Actinomycetes</taxon>
        <taxon>Pseudonocardiales</taxon>
        <taxon>Pseudonocardiaceae</taxon>
        <taxon>Pseudonocardia</taxon>
    </lineage>
</organism>
<comment type="caution">
    <text evidence="3">The sequence shown here is derived from an EMBL/GenBank/DDBJ whole genome shotgun (WGS) entry which is preliminary data.</text>
</comment>
<evidence type="ECO:0000313" key="3">
    <source>
        <dbReference type="EMBL" id="GAA5160208.1"/>
    </source>
</evidence>
<dbReference type="PANTHER" id="PTHR35568:SF1">
    <property type="entry name" value="TRANSCRIPTIONAL REGULATOR DAUR"/>
    <property type="match status" value="1"/>
</dbReference>
<evidence type="ECO:0000259" key="2">
    <source>
        <dbReference type="Pfam" id="PF13309"/>
    </source>
</evidence>
<feature type="domain" description="YheO-like" evidence="1">
    <location>
        <begin position="12"/>
        <end position="124"/>
    </location>
</feature>
<keyword evidence="4" id="KW-1185">Reference proteome</keyword>
<dbReference type="EMBL" id="BAABJP010000020">
    <property type="protein sequence ID" value="GAA5160208.1"/>
    <property type="molecule type" value="Genomic_DNA"/>
</dbReference>
<dbReference type="Pfam" id="PF08348">
    <property type="entry name" value="PAS_6"/>
    <property type="match status" value="1"/>
</dbReference>
<name>A0ABP9QDN7_9PSEU</name>
<feature type="domain" description="Transcriptional regulator DauR-like HTH" evidence="2">
    <location>
        <begin position="153"/>
        <end position="213"/>
    </location>
</feature>
<protein>
    <submittedName>
        <fullName evidence="3">Helix-turn-helix transcriptional regulator</fullName>
    </submittedName>
</protein>
<dbReference type="PANTHER" id="PTHR35568">
    <property type="entry name" value="TRANSCRIPTIONAL REGULATOR DAUR"/>
    <property type="match status" value="1"/>
</dbReference>
<sequence>MSSLPRTPHELLATLEPIMKAIAGAVGPHCEVVLHDLSQRDMERTIVAIENGHVTGRKVGGPSTNLGLELLRREDEDHEEYGYKGRTGDGRELRSSSTYFRDADGRVIAALCINVDLTPLQVARSALDAALRPTAEDNPVQEEIFASDISEVLDNLIDGAIAHTGKTPAVMDRDDRLAVLRFLDERGAFFVKRAVDRVARRLNISRVTAYNYLEQIRSE</sequence>
<evidence type="ECO:0000313" key="4">
    <source>
        <dbReference type="Proteomes" id="UP001428817"/>
    </source>
</evidence>
<dbReference type="InterPro" id="IPR039445">
    <property type="entry name" value="DauR-like_HTH"/>
</dbReference>
<dbReference type="InterPro" id="IPR039446">
    <property type="entry name" value="DauR-like"/>
</dbReference>
<evidence type="ECO:0000259" key="1">
    <source>
        <dbReference type="Pfam" id="PF08348"/>
    </source>
</evidence>